<feature type="domain" description="Peptidase M20 dimerisation" evidence="6">
    <location>
        <begin position="182"/>
        <end position="278"/>
    </location>
</feature>
<dbReference type="PANTHER" id="PTHR43808">
    <property type="entry name" value="ACETYLORNITHINE DEACETYLASE"/>
    <property type="match status" value="1"/>
</dbReference>
<gene>
    <name evidence="7" type="ORF">GCM10008119_15310</name>
</gene>
<comment type="caution">
    <text evidence="7">The sequence shown here is derived from an EMBL/GenBank/DDBJ whole genome shotgun (WGS) entry which is preliminary data.</text>
</comment>
<protein>
    <submittedName>
        <fullName evidence="7">Acetylornithine deacetylase</fullName>
    </submittedName>
</protein>
<dbReference type="Pfam" id="PF01546">
    <property type="entry name" value="Peptidase_M20"/>
    <property type="match status" value="1"/>
</dbReference>
<dbReference type="RefSeq" id="WP_188412713.1">
    <property type="nucleotide sequence ID" value="NZ_BMDJ01000003.1"/>
</dbReference>
<dbReference type="SUPFAM" id="SSF55031">
    <property type="entry name" value="Bacterial exopeptidase dimerisation domain"/>
    <property type="match status" value="1"/>
</dbReference>
<dbReference type="InterPro" id="IPR001261">
    <property type="entry name" value="ArgE/DapE_CS"/>
</dbReference>
<dbReference type="Pfam" id="PF07687">
    <property type="entry name" value="M20_dimer"/>
    <property type="match status" value="1"/>
</dbReference>
<keyword evidence="5" id="KW-0170">Cobalt</keyword>
<evidence type="ECO:0000256" key="3">
    <source>
        <dbReference type="ARBA" id="ARBA00022801"/>
    </source>
</evidence>
<evidence type="ECO:0000313" key="7">
    <source>
        <dbReference type="EMBL" id="GGI24969.1"/>
    </source>
</evidence>
<name>A0ABQ2BIF7_9SPHI</name>
<dbReference type="PANTHER" id="PTHR43808:SF31">
    <property type="entry name" value="N-ACETYL-L-CITRULLINE DEACETYLASE"/>
    <property type="match status" value="1"/>
</dbReference>
<evidence type="ECO:0000259" key="6">
    <source>
        <dbReference type="Pfam" id="PF07687"/>
    </source>
</evidence>
<dbReference type="Proteomes" id="UP000645390">
    <property type="component" value="Unassembled WGS sequence"/>
</dbReference>
<evidence type="ECO:0000256" key="1">
    <source>
        <dbReference type="ARBA" id="ARBA00001947"/>
    </source>
</evidence>
<dbReference type="InterPro" id="IPR011650">
    <property type="entry name" value="Peptidase_M20_dimer"/>
</dbReference>
<dbReference type="InterPro" id="IPR036264">
    <property type="entry name" value="Bact_exopeptidase_dim_dom"/>
</dbReference>
<dbReference type="Gene3D" id="3.30.70.360">
    <property type="match status" value="1"/>
</dbReference>
<evidence type="ECO:0000256" key="4">
    <source>
        <dbReference type="ARBA" id="ARBA00022833"/>
    </source>
</evidence>
<sequence length="393" mass="44269">METKIINNSVPINTAEELGHQAIELLKTLIATPSFSGEEKQAADFLENFLSQYYGIRTIRKFNNIWCYNKCFDFKKPTVLLTSHMDTVIPHDNWLRDPFTASIHEGKLYGLGSNDSGASLVSLISAFLYFYEWKGLPFNLCLALTTEEQNSGKKGIRSILPDLMPISFAIVGEPTDMEMAIEEMGAIVLDCTSSGVSGHASLQECDNAIYRAMRDIAWFSSFRFPVHDSDHQAVKMTVTEISAGVRHNIVPGECSFTVDIRFDHHYNEKEIMNIIRNHTFCETVMRTNLITPSAIDLNHPLVRAGKQIGRATYFSPTSSERSLLNMPSLKMGPGSPSRSLMNDEYVHLFEVNDGTRLYVKLLESLSGIINQHSEIGYDEYNQDSEAELILWKS</sequence>
<keyword evidence="4" id="KW-0862">Zinc</keyword>
<accession>A0ABQ2BIF7</accession>
<evidence type="ECO:0000256" key="5">
    <source>
        <dbReference type="ARBA" id="ARBA00023285"/>
    </source>
</evidence>
<keyword evidence="3" id="KW-0378">Hydrolase</keyword>
<dbReference type="InterPro" id="IPR002933">
    <property type="entry name" value="Peptidase_M20"/>
</dbReference>
<keyword evidence="2" id="KW-0479">Metal-binding</keyword>
<evidence type="ECO:0000313" key="8">
    <source>
        <dbReference type="Proteomes" id="UP000645390"/>
    </source>
</evidence>
<evidence type="ECO:0000256" key="2">
    <source>
        <dbReference type="ARBA" id="ARBA00022723"/>
    </source>
</evidence>
<dbReference type="SUPFAM" id="SSF53187">
    <property type="entry name" value="Zn-dependent exopeptidases"/>
    <property type="match status" value="1"/>
</dbReference>
<dbReference type="InterPro" id="IPR050072">
    <property type="entry name" value="Peptidase_M20A"/>
</dbReference>
<proteinExistence type="predicted"/>
<reference evidence="8" key="1">
    <citation type="journal article" date="2019" name="Int. J. Syst. Evol. Microbiol.">
        <title>The Global Catalogue of Microorganisms (GCM) 10K type strain sequencing project: providing services to taxonomists for standard genome sequencing and annotation.</title>
        <authorList>
            <consortium name="The Broad Institute Genomics Platform"/>
            <consortium name="The Broad Institute Genome Sequencing Center for Infectious Disease"/>
            <person name="Wu L."/>
            <person name="Ma J."/>
        </authorList>
    </citation>
    <scope>NUCLEOTIDE SEQUENCE [LARGE SCALE GENOMIC DNA]</scope>
    <source>
        <strain evidence="8">CCM 8939</strain>
    </source>
</reference>
<dbReference type="Gene3D" id="3.40.630.10">
    <property type="entry name" value="Zn peptidases"/>
    <property type="match status" value="1"/>
</dbReference>
<keyword evidence="8" id="KW-1185">Reference proteome</keyword>
<dbReference type="PROSITE" id="PS00758">
    <property type="entry name" value="ARGE_DAPE_CPG2_1"/>
    <property type="match status" value="1"/>
</dbReference>
<dbReference type="EMBL" id="BMDJ01000003">
    <property type="protein sequence ID" value="GGI24969.1"/>
    <property type="molecule type" value="Genomic_DNA"/>
</dbReference>
<comment type="cofactor">
    <cofactor evidence="1">
        <name>Zn(2+)</name>
        <dbReference type="ChEBI" id="CHEBI:29105"/>
    </cofactor>
</comment>
<organism evidence="7 8">
    <name type="scientific">Pedobacter mendelii</name>
    <dbReference type="NCBI Taxonomy" id="1908240"/>
    <lineage>
        <taxon>Bacteria</taxon>
        <taxon>Pseudomonadati</taxon>
        <taxon>Bacteroidota</taxon>
        <taxon>Sphingobacteriia</taxon>
        <taxon>Sphingobacteriales</taxon>
        <taxon>Sphingobacteriaceae</taxon>
        <taxon>Pedobacter</taxon>
    </lineage>
</organism>